<keyword evidence="6" id="KW-1185">Reference proteome</keyword>
<evidence type="ECO:0000256" key="2">
    <source>
        <dbReference type="ARBA" id="ARBA00023125"/>
    </source>
</evidence>
<evidence type="ECO:0000256" key="3">
    <source>
        <dbReference type="ARBA" id="ARBA00023163"/>
    </source>
</evidence>
<dbReference type="InterPro" id="IPR009057">
    <property type="entry name" value="Homeodomain-like_sf"/>
</dbReference>
<dbReference type="SUPFAM" id="SSF46689">
    <property type="entry name" value="Homeodomain-like"/>
    <property type="match status" value="1"/>
</dbReference>
<organism evidence="5 6">
    <name type="scientific">Vibrio fortis</name>
    <dbReference type="NCBI Taxonomy" id="212667"/>
    <lineage>
        <taxon>Bacteria</taxon>
        <taxon>Pseudomonadati</taxon>
        <taxon>Pseudomonadota</taxon>
        <taxon>Gammaproteobacteria</taxon>
        <taxon>Vibrionales</taxon>
        <taxon>Vibrionaceae</taxon>
        <taxon>Vibrio</taxon>
    </lineage>
</organism>
<evidence type="ECO:0000313" key="6">
    <source>
        <dbReference type="Proteomes" id="UP000027219"/>
    </source>
</evidence>
<dbReference type="Gene3D" id="1.10.10.60">
    <property type="entry name" value="Homeodomain-like"/>
    <property type="match status" value="1"/>
</dbReference>
<dbReference type="STRING" id="212667.VFDL14_21830"/>
<reference evidence="5 6" key="1">
    <citation type="submission" date="2014-02" db="EMBL/GenBank/DDBJ databases">
        <title>Vibrio fortis Dalian14 Genome Sequencing.</title>
        <authorList>
            <person name="Wang Y."/>
            <person name="Song L."/>
            <person name="Liu G."/>
            <person name="Ding J."/>
        </authorList>
    </citation>
    <scope>NUCLEOTIDE SEQUENCE [LARGE SCALE GENOMIC DNA]</scope>
    <source>
        <strain evidence="5 6">Dalian14</strain>
    </source>
</reference>
<evidence type="ECO:0000259" key="4">
    <source>
        <dbReference type="PROSITE" id="PS01124"/>
    </source>
</evidence>
<dbReference type="EMBL" id="JFFR01000027">
    <property type="protein sequence ID" value="KDN27517.1"/>
    <property type="molecule type" value="Genomic_DNA"/>
</dbReference>
<proteinExistence type="predicted"/>
<dbReference type="OrthoDB" id="5622169at2"/>
<dbReference type="PRINTS" id="PR00032">
    <property type="entry name" value="HTHARAC"/>
</dbReference>
<dbReference type="GO" id="GO:0043565">
    <property type="term" value="F:sequence-specific DNA binding"/>
    <property type="evidence" value="ECO:0007669"/>
    <property type="project" value="InterPro"/>
</dbReference>
<comment type="caution">
    <text evidence="5">The sequence shown here is derived from an EMBL/GenBank/DDBJ whole genome shotgun (WGS) entry which is preliminary data.</text>
</comment>
<feature type="domain" description="HTH araC/xylS-type" evidence="4">
    <location>
        <begin position="166"/>
        <end position="263"/>
    </location>
</feature>
<accession>A0A066UNP7</accession>
<dbReference type="PANTHER" id="PTHR43280">
    <property type="entry name" value="ARAC-FAMILY TRANSCRIPTIONAL REGULATOR"/>
    <property type="match status" value="1"/>
</dbReference>
<dbReference type="InterPro" id="IPR018060">
    <property type="entry name" value="HTH_AraC"/>
</dbReference>
<evidence type="ECO:0000313" key="5">
    <source>
        <dbReference type="EMBL" id="KDN27517.1"/>
    </source>
</evidence>
<dbReference type="Proteomes" id="UP000027219">
    <property type="component" value="Unassembled WGS sequence"/>
</dbReference>
<dbReference type="InterPro" id="IPR020449">
    <property type="entry name" value="Tscrpt_reg_AraC-type_HTH"/>
</dbReference>
<dbReference type="RefSeq" id="WP_032552885.1">
    <property type="nucleotide sequence ID" value="NZ_BTGL01000009.1"/>
</dbReference>
<dbReference type="PROSITE" id="PS00041">
    <property type="entry name" value="HTH_ARAC_FAMILY_1"/>
    <property type="match status" value="1"/>
</dbReference>
<protein>
    <submittedName>
        <fullName evidence="5">AraC family transcriptional regulator</fullName>
    </submittedName>
</protein>
<sequence>MPSINVTQFRNFTPRKRERYPASRNGIFIVRQGSISFALPDGTQASLQAGEFALYNSGEIQDVSVHTEQGEFNAICLDFDLSIFQKFINQFGDLESVRPPEKYLKFNAEDRNLDQLKEMLLTLASAPTQNDYAVTQLSLALLSLMVEAHPSLLAVIGRASKLTVTQKVINYIEQNIENNISLDTLASYMGMSPATLKRRLSAEDLSFSNLLKIKRIAHAATQLRTSTKSITQIAYESGFKSAAHFSTAFKTYHGKTPKDFRSLIAQSHAMSTGVEIKAR</sequence>
<dbReference type="PROSITE" id="PS01124">
    <property type="entry name" value="HTH_ARAC_FAMILY_2"/>
    <property type="match status" value="1"/>
</dbReference>
<dbReference type="Pfam" id="PF12833">
    <property type="entry name" value="HTH_18"/>
    <property type="match status" value="1"/>
</dbReference>
<gene>
    <name evidence="5" type="ORF">VFDL14_21830</name>
</gene>
<keyword evidence="2" id="KW-0238">DNA-binding</keyword>
<dbReference type="SMART" id="SM00342">
    <property type="entry name" value="HTH_ARAC"/>
    <property type="match status" value="1"/>
</dbReference>
<evidence type="ECO:0000256" key="1">
    <source>
        <dbReference type="ARBA" id="ARBA00023015"/>
    </source>
</evidence>
<dbReference type="InterPro" id="IPR018062">
    <property type="entry name" value="HTH_AraC-typ_CS"/>
</dbReference>
<name>A0A066UNP7_9VIBR</name>
<dbReference type="PANTHER" id="PTHR43280:SF2">
    <property type="entry name" value="HTH-TYPE TRANSCRIPTIONAL REGULATOR EXSA"/>
    <property type="match status" value="1"/>
</dbReference>
<keyword evidence="3" id="KW-0804">Transcription</keyword>
<dbReference type="AlphaFoldDB" id="A0A066UNP7"/>
<dbReference type="GO" id="GO:0003700">
    <property type="term" value="F:DNA-binding transcription factor activity"/>
    <property type="evidence" value="ECO:0007669"/>
    <property type="project" value="InterPro"/>
</dbReference>
<keyword evidence="1" id="KW-0805">Transcription regulation</keyword>